<comment type="caution">
    <text evidence="1">The sequence shown here is derived from an EMBL/GenBank/DDBJ whole genome shotgun (WGS) entry which is preliminary data.</text>
</comment>
<reference evidence="1" key="1">
    <citation type="submission" date="2019-07" db="EMBL/GenBank/DDBJ databases">
        <authorList>
            <person name="Dittberner H."/>
        </authorList>
    </citation>
    <scope>NUCLEOTIDE SEQUENCE [LARGE SCALE GENOMIC DNA]</scope>
</reference>
<accession>A0A565BH56</accession>
<dbReference type="AlphaFoldDB" id="A0A565BH56"/>
<evidence type="ECO:0000313" key="2">
    <source>
        <dbReference type="Proteomes" id="UP000489600"/>
    </source>
</evidence>
<evidence type="ECO:0000313" key="1">
    <source>
        <dbReference type="EMBL" id="VVB00921.1"/>
    </source>
</evidence>
<keyword evidence="2" id="KW-1185">Reference proteome</keyword>
<gene>
    <name evidence="1" type="ORF">ANE_LOCUS11365</name>
</gene>
<sequence>MEARCQLQDCLLQLQDIYTLAITLSHQQYSLTRSQGLRVIILSLDGGRGKVSILPQLDSQGYVKNVIACQGYSPFPTNETCLFYHRTTRLRGMRFCALQELFSTGNIISYFHSHAHTKVLRVIHSYHQLFVLIDR</sequence>
<protein>
    <submittedName>
        <fullName evidence="1">Uncharacterized protein</fullName>
    </submittedName>
</protein>
<dbReference type="Proteomes" id="UP000489600">
    <property type="component" value="Unassembled WGS sequence"/>
</dbReference>
<proteinExistence type="predicted"/>
<name>A0A565BH56_9BRAS</name>
<organism evidence="1 2">
    <name type="scientific">Arabis nemorensis</name>
    <dbReference type="NCBI Taxonomy" id="586526"/>
    <lineage>
        <taxon>Eukaryota</taxon>
        <taxon>Viridiplantae</taxon>
        <taxon>Streptophyta</taxon>
        <taxon>Embryophyta</taxon>
        <taxon>Tracheophyta</taxon>
        <taxon>Spermatophyta</taxon>
        <taxon>Magnoliopsida</taxon>
        <taxon>eudicotyledons</taxon>
        <taxon>Gunneridae</taxon>
        <taxon>Pentapetalae</taxon>
        <taxon>rosids</taxon>
        <taxon>malvids</taxon>
        <taxon>Brassicales</taxon>
        <taxon>Brassicaceae</taxon>
        <taxon>Arabideae</taxon>
        <taxon>Arabis</taxon>
    </lineage>
</organism>
<dbReference type="EMBL" id="CABITT030000004">
    <property type="protein sequence ID" value="VVB00921.1"/>
    <property type="molecule type" value="Genomic_DNA"/>
</dbReference>